<keyword evidence="6 11" id="KW-0378">Hydrolase</keyword>
<feature type="domain" description="Peptidase S1" evidence="12">
    <location>
        <begin position="59"/>
        <end position="284"/>
    </location>
</feature>
<name>A0A6P8W2H3_DROAB</name>
<dbReference type="Pfam" id="PF00089">
    <property type="entry name" value="Trypsin"/>
    <property type="match status" value="1"/>
</dbReference>
<evidence type="ECO:0000256" key="8">
    <source>
        <dbReference type="ARBA" id="ARBA00023145"/>
    </source>
</evidence>
<evidence type="ECO:0000256" key="4">
    <source>
        <dbReference type="ARBA" id="ARBA00022670"/>
    </source>
</evidence>
<evidence type="ECO:0000256" key="1">
    <source>
        <dbReference type="ARBA" id="ARBA00004239"/>
    </source>
</evidence>
<keyword evidence="9" id="KW-1015">Disulfide bond</keyword>
<dbReference type="PROSITE" id="PS00135">
    <property type="entry name" value="TRYPSIN_SER"/>
    <property type="match status" value="1"/>
</dbReference>
<proteinExistence type="inferred from homology"/>
<evidence type="ECO:0000256" key="10">
    <source>
        <dbReference type="ARBA" id="ARBA00036320"/>
    </source>
</evidence>
<dbReference type="Gene3D" id="2.40.10.10">
    <property type="entry name" value="Trypsin-like serine proteases"/>
    <property type="match status" value="1"/>
</dbReference>
<evidence type="ECO:0000256" key="6">
    <source>
        <dbReference type="ARBA" id="ARBA00022801"/>
    </source>
</evidence>
<dbReference type="Proteomes" id="UP000515160">
    <property type="component" value="Chromosome 2L"/>
</dbReference>
<comment type="subcellular location">
    <subcellularLocation>
        <location evidence="1">Secreted</location>
        <location evidence="1">Extracellular space</location>
    </subcellularLocation>
</comment>
<dbReference type="PROSITE" id="PS50240">
    <property type="entry name" value="TRYPSIN_DOM"/>
    <property type="match status" value="1"/>
</dbReference>
<evidence type="ECO:0000256" key="2">
    <source>
        <dbReference type="ARBA" id="ARBA00007664"/>
    </source>
</evidence>
<dbReference type="RefSeq" id="XP_034097824.1">
    <property type="nucleotide sequence ID" value="XM_034241933.2"/>
</dbReference>
<keyword evidence="13" id="KW-1185">Reference proteome</keyword>
<evidence type="ECO:0000256" key="3">
    <source>
        <dbReference type="ARBA" id="ARBA00022525"/>
    </source>
</evidence>
<comment type="similarity">
    <text evidence="2">Belongs to the peptidase S1 family.</text>
</comment>
<evidence type="ECO:0000256" key="5">
    <source>
        <dbReference type="ARBA" id="ARBA00022729"/>
    </source>
</evidence>
<keyword evidence="7 11" id="KW-0720">Serine protease</keyword>
<dbReference type="OrthoDB" id="10059102at2759"/>
<dbReference type="PANTHER" id="PTHR24252:SF7">
    <property type="entry name" value="HYALIN"/>
    <property type="match status" value="1"/>
</dbReference>
<dbReference type="PRINTS" id="PR00722">
    <property type="entry name" value="CHYMOTRYPSIN"/>
</dbReference>
<dbReference type="InterPro" id="IPR018114">
    <property type="entry name" value="TRYPSIN_HIS"/>
</dbReference>
<dbReference type="SUPFAM" id="SSF50494">
    <property type="entry name" value="Trypsin-like serine proteases"/>
    <property type="match status" value="1"/>
</dbReference>
<keyword evidence="8" id="KW-0865">Zymogen</keyword>
<evidence type="ECO:0000313" key="14">
    <source>
        <dbReference type="RefSeq" id="XP_034097824.1"/>
    </source>
</evidence>
<reference evidence="14" key="1">
    <citation type="submission" date="2025-08" db="UniProtKB">
        <authorList>
            <consortium name="RefSeq"/>
        </authorList>
    </citation>
    <scope>IDENTIFICATION</scope>
    <source>
        <strain evidence="14">15112-1751.03</strain>
        <tissue evidence="14">Whole Adult</tissue>
    </source>
</reference>
<dbReference type="CDD" id="cd00190">
    <property type="entry name" value="Tryp_SPc"/>
    <property type="match status" value="1"/>
</dbReference>
<evidence type="ECO:0000256" key="11">
    <source>
        <dbReference type="RuleBase" id="RU363034"/>
    </source>
</evidence>
<accession>A0A6P8W2H3</accession>
<dbReference type="GeneID" id="117563553"/>
<dbReference type="InterPro" id="IPR043504">
    <property type="entry name" value="Peptidase_S1_PA_chymotrypsin"/>
</dbReference>
<evidence type="ECO:0000259" key="12">
    <source>
        <dbReference type="PROSITE" id="PS50240"/>
    </source>
</evidence>
<keyword evidence="4 11" id="KW-0645">Protease</keyword>
<protein>
    <submittedName>
        <fullName evidence="14">Trypsin-1</fullName>
    </submittedName>
</protein>
<dbReference type="AlphaFoldDB" id="A0A6P8W2H3"/>
<evidence type="ECO:0000313" key="13">
    <source>
        <dbReference type="Proteomes" id="UP000515160"/>
    </source>
</evidence>
<dbReference type="FunFam" id="2.40.10.10:FF:000077">
    <property type="entry name" value="Predicted protein"/>
    <property type="match status" value="1"/>
</dbReference>
<keyword evidence="3" id="KW-0964">Secreted</keyword>
<organism evidence="13 14">
    <name type="scientific">Drosophila albomicans</name>
    <name type="common">Fruit fly</name>
    <dbReference type="NCBI Taxonomy" id="7291"/>
    <lineage>
        <taxon>Eukaryota</taxon>
        <taxon>Metazoa</taxon>
        <taxon>Ecdysozoa</taxon>
        <taxon>Arthropoda</taxon>
        <taxon>Hexapoda</taxon>
        <taxon>Insecta</taxon>
        <taxon>Pterygota</taxon>
        <taxon>Neoptera</taxon>
        <taxon>Endopterygota</taxon>
        <taxon>Diptera</taxon>
        <taxon>Brachycera</taxon>
        <taxon>Muscomorpha</taxon>
        <taxon>Ephydroidea</taxon>
        <taxon>Drosophilidae</taxon>
        <taxon>Drosophila</taxon>
    </lineage>
</organism>
<dbReference type="InterPro" id="IPR001254">
    <property type="entry name" value="Trypsin_dom"/>
</dbReference>
<dbReference type="GO" id="GO:0004252">
    <property type="term" value="F:serine-type endopeptidase activity"/>
    <property type="evidence" value="ECO:0007669"/>
    <property type="project" value="UniProtKB-EC"/>
</dbReference>
<dbReference type="InterPro" id="IPR001314">
    <property type="entry name" value="Peptidase_S1A"/>
</dbReference>
<evidence type="ECO:0000256" key="9">
    <source>
        <dbReference type="ARBA" id="ARBA00023157"/>
    </source>
</evidence>
<evidence type="ECO:0000256" key="7">
    <source>
        <dbReference type="ARBA" id="ARBA00022825"/>
    </source>
</evidence>
<dbReference type="InterPro" id="IPR033116">
    <property type="entry name" value="TRYPSIN_SER"/>
</dbReference>
<keyword evidence="5" id="KW-0732">Signal</keyword>
<dbReference type="SMART" id="SM00020">
    <property type="entry name" value="Tryp_SPc"/>
    <property type="match status" value="1"/>
</dbReference>
<dbReference type="InterPro" id="IPR009003">
    <property type="entry name" value="Peptidase_S1_PA"/>
</dbReference>
<sequence length="285" mass="31746">MLAARSQLTMLSLQLVVIGALQCSVIVLGGVCLIPQPVMRQRSLVNDLWKLQPRLDGRIVGGERINITDAPHQISLQTSSHICGGSLISEEWILTAAHCTYGQKADRLRVRLGSSEYSRSGKLLRLQKIVQHEKFNFTNVDYDFSLLQLQHPIEFDETKKAIKLPEEEQMFMDGDPCYVTGWGNTQNLLESREWLRRVQVPLVNQDVCSDKYKQFGGVTERMICAGYMEGGKDACQGDSGGPMVNEAGVLVGVVSWGYGCAKPNYPGVYSRVAQARDWIKEHSGV</sequence>
<dbReference type="PROSITE" id="PS00134">
    <property type="entry name" value="TRYPSIN_HIS"/>
    <property type="match status" value="1"/>
</dbReference>
<dbReference type="GO" id="GO:0006508">
    <property type="term" value="P:proteolysis"/>
    <property type="evidence" value="ECO:0007669"/>
    <property type="project" value="UniProtKB-KW"/>
</dbReference>
<gene>
    <name evidence="14" type="primary">LOC117563553</name>
</gene>
<dbReference type="GO" id="GO:0005576">
    <property type="term" value="C:extracellular region"/>
    <property type="evidence" value="ECO:0007669"/>
    <property type="project" value="UniProtKB-SubCell"/>
</dbReference>
<comment type="catalytic activity">
    <reaction evidence="10">
        <text>Preferential cleavage: Arg-|-Xaa, Lys-|-Xaa.</text>
        <dbReference type="EC" id="3.4.21.4"/>
    </reaction>
</comment>
<dbReference type="PANTHER" id="PTHR24252">
    <property type="entry name" value="ACROSIN-RELATED"/>
    <property type="match status" value="1"/>
</dbReference>